<comment type="similarity">
    <text evidence="5">Belongs to the ThrE exporter (TC 2.A.79) family.</text>
</comment>
<proteinExistence type="inferred from homology"/>
<dbReference type="GO" id="GO:0016020">
    <property type="term" value="C:membrane"/>
    <property type="evidence" value="ECO:0007669"/>
    <property type="project" value="UniProtKB-SubCell"/>
</dbReference>
<evidence type="ECO:0000256" key="2">
    <source>
        <dbReference type="ARBA" id="ARBA00022692"/>
    </source>
</evidence>
<dbReference type="InterPro" id="IPR010619">
    <property type="entry name" value="ThrE-like_N"/>
</dbReference>
<feature type="domain" description="Threonine/serine exporter-like N-terminal" evidence="8">
    <location>
        <begin position="279"/>
        <end position="515"/>
    </location>
</feature>
<gene>
    <name evidence="10" type="ORF">CONCODRAFT_78173</name>
</gene>
<feature type="transmembrane region" description="Helical" evidence="7">
    <location>
        <begin position="536"/>
        <end position="553"/>
    </location>
</feature>
<keyword evidence="4 7" id="KW-0472">Membrane</keyword>
<organism evidence="10 11">
    <name type="scientific">Conidiobolus coronatus (strain ATCC 28846 / CBS 209.66 / NRRL 28638)</name>
    <name type="common">Delacroixia coronata</name>
    <dbReference type="NCBI Taxonomy" id="796925"/>
    <lineage>
        <taxon>Eukaryota</taxon>
        <taxon>Fungi</taxon>
        <taxon>Fungi incertae sedis</taxon>
        <taxon>Zoopagomycota</taxon>
        <taxon>Entomophthoromycotina</taxon>
        <taxon>Entomophthoromycetes</taxon>
        <taxon>Entomophthorales</taxon>
        <taxon>Ancylistaceae</taxon>
        <taxon>Conidiobolus</taxon>
    </lineage>
</organism>
<dbReference type="STRING" id="796925.A0A137P9R1"/>
<feature type="compositionally biased region" description="Polar residues" evidence="6">
    <location>
        <begin position="57"/>
        <end position="71"/>
    </location>
</feature>
<dbReference type="Proteomes" id="UP000070444">
    <property type="component" value="Unassembled WGS sequence"/>
</dbReference>
<feature type="transmembrane region" description="Helical" evidence="7">
    <location>
        <begin position="390"/>
        <end position="420"/>
    </location>
</feature>
<feature type="region of interest" description="Disordered" evidence="6">
    <location>
        <begin position="1"/>
        <end position="40"/>
    </location>
</feature>
<protein>
    <submittedName>
        <fullName evidence="10">DUF1212-domain-containing protein</fullName>
    </submittedName>
</protein>
<dbReference type="InterPro" id="IPR051361">
    <property type="entry name" value="ThrE/Ser_Exporter"/>
</dbReference>
<name>A0A137P9R1_CONC2</name>
<dbReference type="PANTHER" id="PTHR31082:SF4">
    <property type="entry name" value="PHEROMONE-REGULATED MEMBRANE PROTEIN 10"/>
    <property type="match status" value="1"/>
</dbReference>
<reference evidence="10 11" key="1">
    <citation type="journal article" date="2015" name="Genome Biol. Evol.">
        <title>Phylogenomic analyses indicate that early fungi evolved digesting cell walls of algal ancestors of land plants.</title>
        <authorList>
            <person name="Chang Y."/>
            <person name="Wang S."/>
            <person name="Sekimoto S."/>
            <person name="Aerts A.L."/>
            <person name="Choi C."/>
            <person name="Clum A."/>
            <person name="LaButti K.M."/>
            <person name="Lindquist E.A."/>
            <person name="Yee Ngan C."/>
            <person name="Ohm R.A."/>
            <person name="Salamov A.A."/>
            <person name="Grigoriev I.V."/>
            <person name="Spatafora J.W."/>
            <person name="Berbee M.L."/>
        </authorList>
    </citation>
    <scope>NUCLEOTIDE SEQUENCE [LARGE SCALE GENOMIC DNA]</scope>
    <source>
        <strain evidence="10 11">NRRL 28638</strain>
    </source>
</reference>
<keyword evidence="2 7" id="KW-0812">Transmembrane</keyword>
<feature type="transmembrane region" description="Helical" evidence="7">
    <location>
        <begin position="463"/>
        <end position="484"/>
    </location>
</feature>
<feature type="transmembrane region" description="Helical" evidence="7">
    <location>
        <begin position="647"/>
        <end position="670"/>
    </location>
</feature>
<feature type="compositionally biased region" description="Basic and acidic residues" evidence="6">
    <location>
        <begin position="128"/>
        <end position="141"/>
    </location>
</feature>
<evidence type="ECO:0000256" key="4">
    <source>
        <dbReference type="ARBA" id="ARBA00023136"/>
    </source>
</evidence>
<feature type="compositionally biased region" description="Polar residues" evidence="6">
    <location>
        <begin position="110"/>
        <end position="123"/>
    </location>
</feature>
<feature type="transmembrane region" description="Helical" evidence="7">
    <location>
        <begin position="560"/>
        <end position="578"/>
    </location>
</feature>
<feature type="transmembrane region" description="Helical" evidence="7">
    <location>
        <begin position="584"/>
        <end position="602"/>
    </location>
</feature>
<comment type="subcellular location">
    <subcellularLocation>
        <location evidence="1">Membrane</location>
        <topology evidence="1">Multi-pass membrane protein</topology>
    </subcellularLocation>
</comment>
<keyword evidence="3 7" id="KW-1133">Transmembrane helix</keyword>
<evidence type="ECO:0000256" key="6">
    <source>
        <dbReference type="SAM" id="MobiDB-lite"/>
    </source>
</evidence>
<feature type="transmembrane region" description="Helical" evidence="7">
    <location>
        <begin position="496"/>
        <end position="516"/>
    </location>
</feature>
<feature type="compositionally biased region" description="Polar residues" evidence="6">
    <location>
        <begin position="81"/>
        <end position="97"/>
    </location>
</feature>
<dbReference type="InterPro" id="IPR024528">
    <property type="entry name" value="ThrE_2"/>
</dbReference>
<feature type="region of interest" description="Disordered" evidence="6">
    <location>
        <begin position="57"/>
        <end position="151"/>
    </location>
</feature>
<evidence type="ECO:0000313" key="11">
    <source>
        <dbReference type="Proteomes" id="UP000070444"/>
    </source>
</evidence>
<dbReference type="OrthoDB" id="413008at2759"/>
<feature type="compositionally biased region" description="Low complexity" evidence="6">
    <location>
        <begin position="1"/>
        <end position="15"/>
    </location>
</feature>
<evidence type="ECO:0000259" key="9">
    <source>
        <dbReference type="Pfam" id="PF12821"/>
    </source>
</evidence>
<keyword evidence="11" id="KW-1185">Reference proteome</keyword>
<evidence type="ECO:0000256" key="5">
    <source>
        <dbReference type="ARBA" id="ARBA00034125"/>
    </source>
</evidence>
<feature type="transmembrane region" description="Helical" evidence="7">
    <location>
        <begin position="614"/>
        <end position="635"/>
    </location>
</feature>
<evidence type="ECO:0000256" key="1">
    <source>
        <dbReference type="ARBA" id="ARBA00004141"/>
    </source>
</evidence>
<evidence type="ECO:0000256" key="7">
    <source>
        <dbReference type="SAM" id="Phobius"/>
    </source>
</evidence>
<feature type="domain" description="Threonine/Serine exporter ThrE" evidence="9">
    <location>
        <begin position="539"/>
        <end position="666"/>
    </location>
</feature>
<sequence length="680" mass="74640">MKNKPNFNLNLNRRNQLPVSFQLGGDSSAETTPPEMTPPIVTPPEMRISNLRPNPQINVIDSTPTTSSANNRVPEPPIPQRFQQDNTPLNNTIQPILQNPKIHQPILKPSQPSTLNHSSSTVAPQPLPKDKYGNEGQDKHYFPSSVPNTPPDVPANEKDHTVIEIDPYQVEAVKIMRNFTKNKLKHTQQVDPNRPNEHSKGGVLGQLLQLQHIKGARTPVTPRTPGETQLVFLQAFFGIGSPRTSLSDDGSNLHQYMDKLGSRERKVAATIESILKRQDFLILLGKASMLYGSPTHRMDANMKTISRVLEVESSFCSLPGLLLISFGDSDTHTSETHIVQCKLSYDMDKLDRVIDICDRVTKEDLLVNDATAELKAVMESPPLIPPWCELLYYIVGSFAVSILFFDGNFIDALLSGALGAMVGLMMLFSRHIAGYANLFELSAALVSSFIARSLSNRICHLSVSLSATVILLPGLSLTTALIELTSKNIISGVVKTFYALVVAFILGFGMAIGERLSEYLVGIEPNTDVCSPVSPYWKIFFLPLAAIAFSMDLRAHPRQWPIMIFTSSIGFGVSYLMTEYKVDSQLTSIVSAFVLGIVGNLYGKFTRKAAIIPLLGGIIMLVPGSIGVKGLLYIFNKNSAQGSAFALNMVVISLCITAGLFLSALIVYPFGRRRSALLTF</sequence>
<evidence type="ECO:0000313" key="10">
    <source>
        <dbReference type="EMBL" id="KXN71733.1"/>
    </source>
</evidence>
<evidence type="ECO:0000259" key="8">
    <source>
        <dbReference type="Pfam" id="PF06738"/>
    </source>
</evidence>
<dbReference type="Pfam" id="PF12821">
    <property type="entry name" value="ThrE_2"/>
    <property type="match status" value="1"/>
</dbReference>
<dbReference type="OMA" id="HTSETHI"/>
<dbReference type="Pfam" id="PF06738">
    <property type="entry name" value="ThrE"/>
    <property type="match status" value="1"/>
</dbReference>
<dbReference type="PANTHER" id="PTHR31082">
    <property type="entry name" value="PHEROMONE-REGULATED MEMBRANE PROTEIN 10"/>
    <property type="match status" value="1"/>
</dbReference>
<dbReference type="EMBL" id="KQ964468">
    <property type="protein sequence ID" value="KXN71733.1"/>
    <property type="molecule type" value="Genomic_DNA"/>
</dbReference>
<dbReference type="AlphaFoldDB" id="A0A137P9R1"/>
<evidence type="ECO:0000256" key="3">
    <source>
        <dbReference type="ARBA" id="ARBA00022989"/>
    </source>
</evidence>
<dbReference type="GO" id="GO:0022857">
    <property type="term" value="F:transmembrane transporter activity"/>
    <property type="evidence" value="ECO:0007669"/>
    <property type="project" value="InterPro"/>
</dbReference>
<accession>A0A137P9R1</accession>